<name>A0ACC0KAD3_CHOFU</name>
<proteinExistence type="predicted"/>
<protein>
    <submittedName>
        <fullName evidence="1">Uncharacterized protein</fullName>
    </submittedName>
</protein>
<evidence type="ECO:0000313" key="2">
    <source>
        <dbReference type="Proteomes" id="UP001064048"/>
    </source>
</evidence>
<organism evidence="1 2">
    <name type="scientific">Choristoneura fumiferana</name>
    <name type="common">Spruce budworm moth</name>
    <name type="synonym">Archips fumiferana</name>
    <dbReference type="NCBI Taxonomy" id="7141"/>
    <lineage>
        <taxon>Eukaryota</taxon>
        <taxon>Metazoa</taxon>
        <taxon>Ecdysozoa</taxon>
        <taxon>Arthropoda</taxon>
        <taxon>Hexapoda</taxon>
        <taxon>Insecta</taxon>
        <taxon>Pterygota</taxon>
        <taxon>Neoptera</taxon>
        <taxon>Endopterygota</taxon>
        <taxon>Lepidoptera</taxon>
        <taxon>Glossata</taxon>
        <taxon>Ditrysia</taxon>
        <taxon>Tortricoidea</taxon>
        <taxon>Tortricidae</taxon>
        <taxon>Tortricinae</taxon>
        <taxon>Choristoneura</taxon>
    </lineage>
</organism>
<sequence>MSQQEHGRTRNRYVDLGKNSDSSASISKASLASSIANFRCDFEDLKCKMTIFGESLNLCRCIADDFKNKLLRMEKRLQHLEKRQKNFCFKLG</sequence>
<evidence type="ECO:0000313" key="1">
    <source>
        <dbReference type="EMBL" id="KAI8433466.1"/>
    </source>
</evidence>
<dbReference type="Proteomes" id="UP001064048">
    <property type="component" value="Chromosome 28"/>
</dbReference>
<gene>
    <name evidence="1" type="ORF">MSG28_015501</name>
</gene>
<dbReference type="EMBL" id="CM046128">
    <property type="protein sequence ID" value="KAI8433466.1"/>
    <property type="molecule type" value="Genomic_DNA"/>
</dbReference>
<accession>A0ACC0KAD3</accession>
<keyword evidence="2" id="KW-1185">Reference proteome</keyword>
<comment type="caution">
    <text evidence="1">The sequence shown here is derived from an EMBL/GenBank/DDBJ whole genome shotgun (WGS) entry which is preliminary data.</text>
</comment>
<reference evidence="1 2" key="1">
    <citation type="journal article" date="2022" name="Genome Biol. Evol.">
        <title>The Spruce Budworm Genome: Reconstructing the Evolutionary History of Antifreeze Proteins.</title>
        <authorList>
            <person name="Beliveau C."/>
            <person name="Gagne P."/>
            <person name="Picq S."/>
            <person name="Vernygora O."/>
            <person name="Keeling C.I."/>
            <person name="Pinkney K."/>
            <person name="Doucet D."/>
            <person name="Wen F."/>
            <person name="Johnston J.S."/>
            <person name="Maaroufi H."/>
            <person name="Boyle B."/>
            <person name="Laroche J."/>
            <person name="Dewar K."/>
            <person name="Juretic N."/>
            <person name="Blackburn G."/>
            <person name="Nisole A."/>
            <person name="Brunet B."/>
            <person name="Brandao M."/>
            <person name="Lumley L."/>
            <person name="Duan J."/>
            <person name="Quan G."/>
            <person name="Lucarotti C.J."/>
            <person name="Roe A.D."/>
            <person name="Sperling F.A.H."/>
            <person name="Levesque R.C."/>
            <person name="Cusson M."/>
        </authorList>
    </citation>
    <scope>NUCLEOTIDE SEQUENCE [LARGE SCALE GENOMIC DNA]</scope>
    <source>
        <strain evidence="1">Glfc:IPQL:Cfum</strain>
    </source>
</reference>